<dbReference type="KEGG" id="mea:Mex_2p0832"/>
<evidence type="ECO:0000313" key="2">
    <source>
        <dbReference type="Proteomes" id="UP000009081"/>
    </source>
</evidence>
<dbReference type="HOGENOM" id="CLU_572132_0_0_5"/>
<dbReference type="AlphaFoldDB" id="C5B5D8"/>
<reference evidence="1 2" key="1">
    <citation type="journal article" date="2009" name="PLoS ONE">
        <title>Methylobacterium genome sequences: a reference blueprint to investigate microbial metabolism of C1 compounds from natural and industrial sources.</title>
        <authorList>
            <person name="Vuilleumier S."/>
            <person name="Chistoserdova L."/>
            <person name="Lee M.-C."/>
            <person name="Bringel F."/>
            <person name="Lajus A."/>
            <person name="Zhou Y."/>
            <person name="Gourion B."/>
            <person name="Barbe V."/>
            <person name="Chang J."/>
            <person name="Cruveiller S."/>
            <person name="Dossat C."/>
            <person name="Gillett W."/>
            <person name="Gruffaz C."/>
            <person name="Haugen E."/>
            <person name="Hourcade E."/>
            <person name="Levy R."/>
            <person name="Mangenot S."/>
            <person name="Muller E."/>
            <person name="Nadalig T."/>
            <person name="Pagni M."/>
            <person name="Penny C."/>
            <person name="Peyraud R."/>
            <person name="Robinson D.G."/>
            <person name="Roche D."/>
            <person name="Rouy Z."/>
            <person name="Saenampechek C."/>
            <person name="Salvignol G."/>
            <person name="Vallenet D."/>
            <person name="Wu Z."/>
            <person name="Marx C.J."/>
            <person name="Vorholt J.A."/>
            <person name="Olson M.V."/>
            <person name="Kaul R."/>
            <person name="Weissenbach J."/>
            <person name="Medigue C."/>
            <person name="Lidstrom M.E."/>
        </authorList>
    </citation>
    <scope>NUCLEOTIDE SEQUENCE [LARGE SCALE GENOMIC DNA]</scope>
    <source>
        <strain evidence="2">ATCC 14718 / DSM 1338 / JCM 2805 / NCIMB 9133 / AM1</strain>
    </source>
</reference>
<evidence type="ECO:0000313" key="1">
    <source>
        <dbReference type="EMBL" id="ACS43670.1"/>
    </source>
</evidence>
<accession>C5B5D8</accession>
<dbReference type="RefSeq" id="WP_012754104.1">
    <property type="nucleotide sequence ID" value="NC_012811.1"/>
</dbReference>
<geneLocation type="plasmid" evidence="1 2">
    <name>megaplasmid</name>
</geneLocation>
<organism evidence="1 2">
    <name type="scientific">Methylorubrum extorquens (strain ATCC 14718 / DSM 1338 / JCM 2805 / NCIMB 9133 / AM1)</name>
    <name type="common">Methylobacterium extorquens</name>
    <dbReference type="NCBI Taxonomy" id="272630"/>
    <lineage>
        <taxon>Bacteria</taxon>
        <taxon>Pseudomonadati</taxon>
        <taxon>Pseudomonadota</taxon>
        <taxon>Alphaproteobacteria</taxon>
        <taxon>Hyphomicrobiales</taxon>
        <taxon>Methylobacteriaceae</taxon>
        <taxon>Methylorubrum</taxon>
    </lineage>
</organism>
<protein>
    <submittedName>
        <fullName evidence="1">Uncharacterized protein</fullName>
    </submittedName>
</protein>
<gene>
    <name evidence="1" type="ordered locus">MexAM1_META2p0832</name>
</gene>
<name>C5B5D8_METEA</name>
<keyword evidence="2" id="KW-1185">Reference proteome</keyword>
<proteinExistence type="predicted"/>
<keyword evidence="1" id="KW-0614">Plasmid</keyword>
<sequence length="477" mass="50686">MIDVDIEIPDAGEPAIAYPRGAFPVRPVFVVVVPPGGGEEEARTFAVCVDWSAAPDRRGGVFHEGARPPALPSAAFALRPVDAEAVPRLFERGSHPGDFLVAGEPADGFRRPAKAVLIFLDLSAGLDHGAKVSTPAEMRFALARAFEELGGAWARAADLLDPAALVRSGAVPALGGNPLTAEGHHRFMLDLAAKADAGMDVDRHPLVDFRSLTDAELAHEIIHDGRAAAYGAPDLRRDGPGARLLLAAVAGVAAAVEARRGVPGALGAAKRCLEEALADGEPAVARLASGRGPGSTCWRNLFADEGLLARAARRAAEPDCDADLADAVGRMPLWQRRAFRSPGEVLRNRLARLDLLEARLEDRHRPFLALHLRRISASPGLRDGLAALDDARLDLLLQGTRALISAYDDLPNRHAEVAPAREALALGWRRLAAERVRRDPDWSPGDEDPGLSAAAAAMPYASVFDPVLVRAPSFRPV</sequence>
<dbReference type="EMBL" id="CP001511">
    <property type="protein sequence ID" value="ACS43670.1"/>
    <property type="molecule type" value="Genomic_DNA"/>
</dbReference>
<dbReference type="Proteomes" id="UP000009081">
    <property type="component" value="Plasmid megaplasmid"/>
</dbReference>